<gene>
    <name evidence="2" type="ORF">RUN215_v1_1300014</name>
</gene>
<protein>
    <submittedName>
        <fullName evidence="2">Uncharacterized protein</fullName>
    </submittedName>
</protein>
<sequence>MAGEGDFSHSPRDEPRCLWARQPYRHVCFPPGNIEVARSSISSTRGPGCARKKPSSAGANSRAEKNGVVAKCTRPASPPAAFNRCLRHSVPLPVREKSQVANQRISILVALDGADEGLKRAITSAERSLGELAASAKTAGDRAAAGIAQVKAGVSVISEQITTRDAGHEAQYARSGRTRTPRSPSRAGPDHSAGLEPALVPEPVLRGDRLSSVRCGLCGVDTIHPSRLERSLRVSAALARRMMQHHFSFPFDSGATVARSTRWIRSRRMRLKNRCDAISRRFTRSESVTVHESLQGRQGFCLAYARGAWKHWTFA</sequence>
<evidence type="ECO:0000256" key="1">
    <source>
        <dbReference type="SAM" id="MobiDB-lite"/>
    </source>
</evidence>
<evidence type="ECO:0000313" key="2">
    <source>
        <dbReference type="EMBL" id="CUV57390.1"/>
    </source>
</evidence>
<name>A0A0S4X108_RALSL</name>
<accession>A0A0S4X108</accession>
<feature type="region of interest" description="Disordered" evidence="1">
    <location>
        <begin position="40"/>
        <end position="63"/>
    </location>
</feature>
<feature type="region of interest" description="Disordered" evidence="1">
    <location>
        <begin position="165"/>
        <end position="198"/>
    </location>
</feature>
<reference evidence="2" key="1">
    <citation type="submission" date="2015-10" db="EMBL/GenBank/DDBJ databases">
        <authorList>
            <person name="Gilbert D.G."/>
        </authorList>
    </citation>
    <scope>NUCLEOTIDE SEQUENCE</scope>
    <source>
        <strain evidence="2">Phyl III-seqv23</strain>
    </source>
</reference>
<organism evidence="2">
    <name type="scientific">Ralstonia solanacearum</name>
    <name type="common">Pseudomonas solanacearum</name>
    <dbReference type="NCBI Taxonomy" id="305"/>
    <lineage>
        <taxon>Bacteria</taxon>
        <taxon>Pseudomonadati</taxon>
        <taxon>Pseudomonadota</taxon>
        <taxon>Betaproteobacteria</taxon>
        <taxon>Burkholderiales</taxon>
        <taxon>Burkholderiaceae</taxon>
        <taxon>Ralstonia</taxon>
        <taxon>Ralstonia solanacearum species complex</taxon>
    </lineage>
</organism>
<proteinExistence type="predicted"/>
<dbReference type="EMBL" id="LN899820">
    <property type="protein sequence ID" value="CUV57390.1"/>
    <property type="molecule type" value="Genomic_DNA"/>
</dbReference>
<dbReference type="AlphaFoldDB" id="A0A0S4X108"/>